<evidence type="ECO:0000313" key="3">
    <source>
        <dbReference type="Proteomes" id="UP000198531"/>
    </source>
</evidence>
<feature type="transmembrane region" description="Helical" evidence="1">
    <location>
        <begin position="21"/>
        <end position="37"/>
    </location>
</feature>
<keyword evidence="1" id="KW-1133">Transmembrane helix</keyword>
<keyword evidence="1" id="KW-0812">Transmembrane</keyword>
<feature type="transmembrane region" description="Helical" evidence="1">
    <location>
        <begin position="43"/>
        <end position="59"/>
    </location>
</feature>
<reference evidence="3" key="1">
    <citation type="submission" date="2016-10" db="EMBL/GenBank/DDBJ databases">
        <authorList>
            <person name="Varghese N."/>
            <person name="Submissions S."/>
        </authorList>
    </citation>
    <scope>NUCLEOTIDE SEQUENCE [LARGE SCALE GENOMIC DNA]</scope>
    <source>
        <strain evidence="3">CGMCC 1.7736</strain>
    </source>
</reference>
<dbReference type="AlphaFoldDB" id="A0A1I6HP10"/>
<gene>
    <name evidence="2" type="ORF">SAMN04487947_2283</name>
</gene>
<organism evidence="2 3">
    <name type="scientific">Halogeometricum rufum</name>
    <dbReference type="NCBI Taxonomy" id="553469"/>
    <lineage>
        <taxon>Archaea</taxon>
        <taxon>Methanobacteriati</taxon>
        <taxon>Methanobacteriota</taxon>
        <taxon>Stenosarchaea group</taxon>
        <taxon>Halobacteria</taxon>
        <taxon>Halobacteriales</taxon>
        <taxon>Haloferacaceae</taxon>
        <taxon>Halogeometricum</taxon>
    </lineage>
</organism>
<evidence type="ECO:0000313" key="2">
    <source>
        <dbReference type="EMBL" id="SFR56193.1"/>
    </source>
</evidence>
<dbReference type="RefSeq" id="WP_143105148.1">
    <property type="nucleotide sequence ID" value="NZ_FOYT01000002.1"/>
</dbReference>
<name>A0A1I6HP10_9EURY</name>
<dbReference type="EMBL" id="FOYT01000002">
    <property type="protein sequence ID" value="SFR56193.1"/>
    <property type="molecule type" value="Genomic_DNA"/>
</dbReference>
<accession>A0A1I6HP10</accession>
<sequence>MRRLPPEAPTRPLDERLTWRSILVSYAMMAAVPLLLWVAGRPLLRVTAVAAVVGAFAVARRGAALRRCFYECGGFAFDLGGSVRVTISRPRADDPA</sequence>
<dbReference type="OrthoDB" id="270216at2157"/>
<dbReference type="Proteomes" id="UP000198531">
    <property type="component" value="Unassembled WGS sequence"/>
</dbReference>
<keyword evidence="3" id="KW-1185">Reference proteome</keyword>
<protein>
    <submittedName>
        <fullName evidence="2">Uncharacterized protein</fullName>
    </submittedName>
</protein>
<proteinExistence type="predicted"/>
<keyword evidence="1" id="KW-0472">Membrane</keyword>
<evidence type="ECO:0000256" key="1">
    <source>
        <dbReference type="SAM" id="Phobius"/>
    </source>
</evidence>